<reference evidence="5" key="1">
    <citation type="submission" date="2010-08" db="EMBL/GenBank/DDBJ databases">
        <authorList>
            <consortium name="Caenorhabditis japonica Sequencing Consortium"/>
            <person name="Wilson R.K."/>
        </authorList>
    </citation>
    <scope>NUCLEOTIDE SEQUENCE [LARGE SCALE GENOMIC DNA]</scope>
    <source>
        <strain evidence="5">DF5081</strain>
    </source>
</reference>
<dbReference type="Pfam" id="PF22959">
    <property type="entry name" value="Ig_NUP210_15th"/>
    <property type="match status" value="1"/>
</dbReference>
<keyword evidence="1" id="KW-1133">Transmembrane helix</keyword>
<accession>A0A8R1IMQ8</accession>
<feature type="domain" description="NUP210 C-terminal Ig-like" evidence="2">
    <location>
        <begin position="203"/>
        <end position="379"/>
    </location>
</feature>
<reference evidence="4" key="2">
    <citation type="submission" date="2022-06" db="UniProtKB">
        <authorList>
            <consortium name="EnsemblMetazoa"/>
        </authorList>
    </citation>
    <scope>IDENTIFICATION</scope>
    <source>
        <strain evidence="4">DF5081</strain>
    </source>
</reference>
<dbReference type="EnsemblMetazoa" id="CJA37886.1">
    <property type="protein sequence ID" value="CJA37886.1"/>
    <property type="gene ID" value="WBGene00213733"/>
</dbReference>
<protein>
    <submittedName>
        <fullName evidence="4">Uncharacterized protein</fullName>
    </submittedName>
</protein>
<sequence>MDFQDNETVLIPITVSRVASIDVFTTVELKSSQKNSPLVHLPVGAQIQLNVIPRDVRGRILAAASTSINFRPHRFDLTDIIATNNNLTLAITLKTAGETVLRIGDATNSQVATFIRLSAHESLLPQSSFPYENDLLVSDVICFDPNVATNEESRWSYQSSNVGMVKWLDEHKGVAQLTKPGDAFIKLHTDKQTYHSKIVIHQPHSLVFPEENQPQHIVNDDSSFFQIPVTTITNNTNSGKIRSIYGQCADDSVFDHINFPFECHVTFVRGSKTLSAVNWLIASPVFSKDFGYGCVVRRFDSSLTTSNLVIPDELVNDKYLARLTAKWVYDGSVHTGEAKLDVPFHFAFSVEEKKLVFSNMDQREAALSIWAPAYDVKHIVVKSCDGDIVTLQHLSRASDKHSAKANIFYNVRLNVKSAALFPEFTKRCEVEVTNTETMQTVMVPVTVELLDETAKQVYNALESRGVIDVLLILAHKYSYAIPTLLWTCFIGIIILVVAIYLKMKVFDKTGSFGDVTLNNATNHTSMASSLNSSNVSLREPVFRSTPIAGSPSLHLQNARERLRQNMGSSGDSRLWSY</sequence>
<keyword evidence="1" id="KW-0472">Membrane</keyword>
<evidence type="ECO:0000313" key="5">
    <source>
        <dbReference type="Proteomes" id="UP000005237"/>
    </source>
</evidence>
<dbReference type="InterPro" id="IPR055094">
    <property type="entry name" value="NUP210_Ig15"/>
</dbReference>
<name>A0A8R1IMQ8_CAEJA</name>
<evidence type="ECO:0000256" key="1">
    <source>
        <dbReference type="SAM" id="Phobius"/>
    </source>
</evidence>
<dbReference type="AlphaFoldDB" id="A0A8R1IMQ8"/>
<organism evidence="4 5">
    <name type="scientific">Caenorhabditis japonica</name>
    <dbReference type="NCBI Taxonomy" id="281687"/>
    <lineage>
        <taxon>Eukaryota</taxon>
        <taxon>Metazoa</taxon>
        <taxon>Ecdysozoa</taxon>
        <taxon>Nematoda</taxon>
        <taxon>Chromadorea</taxon>
        <taxon>Rhabditida</taxon>
        <taxon>Rhabditina</taxon>
        <taxon>Rhabditomorpha</taxon>
        <taxon>Rhabditoidea</taxon>
        <taxon>Rhabditidae</taxon>
        <taxon>Peloderinae</taxon>
        <taxon>Caenorhabditis</taxon>
    </lineage>
</organism>
<dbReference type="InterPro" id="IPR045197">
    <property type="entry name" value="NUP210-like"/>
</dbReference>
<feature type="domain" description="NUP210 Ig-like" evidence="3">
    <location>
        <begin position="25"/>
        <end position="118"/>
    </location>
</feature>
<evidence type="ECO:0000259" key="2">
    <source>
        <dbReference type="Pfam" id="PF22957"/>
    </source>
</evidence>
<keyword evidence="1" id="KW-0812">Transmembrane</keyword>
<dbReference type="Proteomes" id="UP000005237">
    <property type="component" value="Unassembled WGS sequence"/>
</dbReference>
<dbReference type="PANTHER" id="PTHR23019">
    <property type="entry name" value="NUCLEAR PORE MEMBRANE GLYCOPROTEIN GP210-RELATED"/>
    <property type="match status" value="1"/>
</dbReference>
<feature type="transmembrane region" description="Helical" evidence="1">
    <location>
        <begin position="479"/>
        <end position="501"/>
    </location>
</feature>
<evidence type="ECO:0000259" key="3">
    <source>
        <dbReference type="Pfam" id="PF22959"/>
    </source>
</evidence>
<dbReference type="InterPro" id="IPR055095">
    <property type="entry name" value="NUP210_Ig_C"/>
</dbReference>
<proteinExistence type="predicted"/>
<evidence type="ECO:0000313" key="4">
    <source>
        <dbReference type="EnsemblMetazoa" id="CJA37886.1"/>
    </source>
</evidence>
<dbReference type="PANTHER" id="PTHR23019:SF0">
    <property type="entry name" value="NUCLEAR PORE MEMBRANE GLYCOPROTEIN 210"/>
    <property type="match status" value="1"/>
</dbReference>
<dbReference type="Pfam" id="PF22957">
    <property type="entry name" value="NUP210_Ig"/>
    <property type="match status" value="1"/>
</dbReference>
<keyword evidence="5" id="KW-1185">Reference proteome</keyword>
<dbReference type="GO" id="GO:0005643">
    <property type="term" value="C:nuclear pore"/>
    <property type="evidence" value="ECO:0007669"/>
    <property type="project" value="TreeGrafter"/>
</dbReference>